<dbReference type="WBParaSite" id="Minc3s01737g25947">
    <property type="protein sequence ID" value="Minc3s01737g25947"/>
    <property type="gene ID" value="Minc3s01737g25947"/>
</dbReference>
<dbReference type="Proteomes" id="UP000887563">
    <property type="component" value="Unplaced"/>
</dbReference>
<proteinExistence type="predicted"/>
<keyword evidence="1" id="KW-1185">Reference proteome</keyword>
<reference evidence="2 3" key="1">
    <citation type="submission" date="2022-11" db="UniProtKB">
        <authorList>
            <consortium name="WormBaseParasite"/>
        </authorList>
    </citation>
    <scope>IDENTIFICATION</scope>
</reference>
<evidence type="ECO:0000313" key="1">
    <source>
        <dbReference type="Proteomes" id="UP000887563"/>
    </source>
</evidence>
<dbReference type="WBParaSite" id="Minc3s00024g01516">
    <property type="protein sequence ID" value="Minc3s00024g01516"/>
    <property type="gene ID" value="Minc3s00024g01516"/>
</dbReference>
<dbReference type="AlphaFoldDB" id="A0A914KJF9"/>
<evidence type="ECO:0000313" key="2">
    <source>
        <dbReference type="WBParaSite" id="Minc3s00024g01516"/>
    </source>
</evidence>
<accession>A0A914KJF9</accession>
<protein>
    <submittedName>
        <fullName evidence="2 3">Secreted protein</fullName>
    </submittedName>
</protein>
<sequence>MKKLPLCTARCSGVLPSMSFALICFFDSFCNKKFTAAIFPARIAKCRGRLPFLSDAVLQPGFTLINVFRIATALVERLSDAK</sequence>
<name>A0A914KJF9_MELIC</name>
<evidence type="ECO:0000313" key="3">
    <source>
        <dbReference type="WBParaSite" id="Minc3s01737g25947"/>
    </source>
</evidence>
<organism evidence="1 2">
    <name type="scientific">Meloidogyne incognita</name>
    <name type="common">Southern root-knot nematode worm</name>
    <name type="synonym">Oxyuris incognita</name>
    <dbReference type="NCBI Taxonomy" id="6306"/>
    <lineage>
        <taxon>Eukaryota</taxon>
        <taxon>Metazoa</taxon>
        <taxon>Ecdysozoa</taxon>
        <taxon>Nematoda</taxon>
        <taxon>Chromadorea</taxon>
        <taxon>Rhabditida</taxon>
        <taxon>Tylenchina</taxon>
        <taxon>Tylenchomorpha</taxon>
        <taxon>Tylenchoidea</taxon>
        <taxon>Meloidogynidae</taxon>
        <taxon>Meloidogyninae</taxon>
        <taxon>Meloidogyne</taxon>
        <taxon>Meloidogyne incognita group</taxon>
    </lineage>
</organism>